<name>A0A7W8MVJ4_9BACL</name>
<comment type="caution">
    <text evidence="1">The sequence shown here is derived from an EMBL/GenBank/DDBJ whole genome shotgun (WGS) entry which is preliminary data.</text>
</comment>
<evidence type="ECO:0000313" key="2">
    <source>
        <dbReference type="Proteomes" id="UP000520011"/>
    </source>
</evidence>
<dbReference type="EMBL" id="JACHEP010000019">
    <property type="protein sequence ID" value="MBB5325677.1"/>
    <property type="molecule type" value="Genomic_DNA"/>
</dbReference>
<dbReference type="AlphaFoldDB" id="A0A7W8MVJ4"/>
<organism evidence="1 2">
    <name type="scientific">Anoxybacteroides tepidamans</name>
    <dbReference type="NCBI Taxonomy" id="265948"/>
    <lineage>
        <taxon>Bacteria</taxon>
        <taxon>Bacillati</taxon>
        <taxon>Bacillota</taxon>
        <taxon>Bacilli</taxon>
        <taxon>Bacillales</taxon>
        <taxon>Anoxybacillaceae</taxon>
        <taxon>Anoxybacteroides</taxon>
    </lineage>
</organism>
<dbReference type="Proteomes" id="UP000520011">
    <property type="component" value="Unassembled WGS sequence"/>
</dbReference>
<reference evidence="1 2" key="1">
    <citation type="submission" date="2020-08" db="EMBL/GenBank/DDBJ databases">
        <title>Genomic Encyclopedia of Type Strains, Phase IV (KMG-IV): sequencing the most valuable type-strain genomes for metagenomic binning, comparative biology and taxonomic classification.</title>
        <authorList>
            <person name="Goeker M."/>
        </authorList>
    </citation>
    <scope>NUCLEOTIDE SEQUENCE [LARGE SCALE GENOMIC DNA]</scope>
    <source>
        <strain evidence="1 2">DSM 16325</strain>
    </source>
</reference>
<accession>A0A7W8MVJ4</accession>
<keyword evidence="2" id="KW-1185">Reference proteome</keyword>
<sequence length="49" mass="5497">MLPLFRALACETGRSEFADRGMAALLHNVADEKIVKSEEVGMCMVKEWL</sequence>
<dbReference type="Gene3D" id="1.10.472.50">
    <property type="entry name" value="HD-domain/PDEase-like"/>
    <property type="match status" value="1"/>
</dbReference>
<proteinExistence type="predicted"/>
<evidence type="ECO:0000313" key="1">
    <source>
        <dbReference type="EMBL" id="MBB5325677.1"/>
    </source>
</evidence>
<dbReference type="RefSeq" id="WP_183255455.1">
    <property type="nucleotide sequence ID" value="NZ_JACHEP010000019.1"/>
</dbReference>
<gene>
    <name evidence="1" type="ORF">HNQ34_002778</name>
</gene>
<protein>
    <submittedName>
        <fullName evidence="1">Uncharacterized protein</fullName>
    </submittedName>
</protein>